<dbReference type="InterPro" id="IPR020845">
    <property type="entry name" value="AMP-binding_CS"/>
</dbReference>
<gene>
    <name evidence="5" type="ORF">BLE401_03145</name>
</gene>
<dbReference type="Gene3D" id="3.40.50.150">
    <property type="entry name" value="Vaccinia Virus protein VP39"/>
    <property type="match status" value="1"/>
</dbReference>
<dbReference type="InterPro" id="IPR025110">
    <property type="entry name" value="AMP-bd_C"/>
</dbReference>
<dbReference type="Gene3D" id="3.30.300.30">
    <property type="match status" value="2"/>
</dbReference>
<sequence>MLSGYKPLMNNHSSNLALCVHELFAEQVRYRPHATAVVFAEQQLSYIALDQQANQLAHYLQQKGVVADTIVGICVERSLEMVVCVLAVLKAGGAYLLLDPETPSERLAFMLVDVNAMLLLTDESVAPLLPVHQSTLVYIDHEASAIRQLPNTPPDVTVQPDNLSYIIYTSGSTGKPKGVLLTHRGLCNLVTVTPAILQLDADSRVLQFFSANSDGATYELFLTLCNGATLYLLPSKAVMLGTDFAYRLRDQAITHLQITPSVLNTLPILELPDLKMLLVVGEVCPSALVERWGKNRLFFNGYGLSETTVCATLMQCTDPNSPPSIGCPIPNTHVYMLDEQCQPVPMGEIGEMYVGGLNVARGYLNRPELTAERFIPDPFAQTDTRLYKTGDMGRYLADGNIEFLGRIDNQVKVRGFRVELDEIESVLAQHPLVQQASVVVNAHQEMDKRLVAYVVPQTIQSSEYLSTWQALNEQTYQQYNDVDVQKMTLTGWNSSYTGEAFSEAEMLESIEQIVARVLALKPQHVLEIGCGAGLLLTRIAPHCQSYIGADYSATAIAYVEKLRRTIGGLENVTLLHRSADNFTDLAPASQDVILINSVIQSFPDTDYLLTVVTGALKLLRAGGALIIGDVVNYNLQEIYHASLQAYQADAQLTPERLLQKIQQSKVQKKELSVSPSFFIVLQNAYPQIQHVQVMPRDGRHLNESTQFRYDVLLHVGEALLPRAIPHWLTWEEQPLSLAEIEKLLTQEAPPLFGIRGITNARLHTPLQQWQWLQEYAQPHQTVAELHTFVSQQVQQGINPADLWHLTKKIPYHVEISWLNSGVQGHFDVVFTHQTMNAVPAIFERPLVMDKLWSLYTNNPAQAKQHRQLAGDLRRFLRAKLPHYMMPSAFVMLADFPLTPTGKVDRQSLAKLPVHYPVTLTETARPRNAVEQVLADTWADVLGLESVGIHDNFFALGGDSLNAMLLFLKLQTQFKQDFRLADLFNAPTIAEFVAYLPQQPLHQTTVQDTAWETGEI</sequence>
<dbReference type="GO" id="GO:0044550">
    <property type="term" value="P:secondary metabolite biosynthetic process"/>
    <property type="evidence" value="ECO:0007669"/>
    <property type="project" value="TreeGrafter"/>
</dbReference>
<dbReference type="InterPro" id="IPR009081">
    <property type="entry name" value="PP-bd_ACP"/>
</dbReference>
<dbReference type="Pfam" id="PF00550">
    <property type="entry name" value="PP-binding"/>
    <property type="match status" value="1"/>
</dbReference>
<dbReference type="KEGG" id="blep:AL038_02905"/>
<keyword evidence="6" id="KW-1185">Reference proteome</keyword>
<dbReference type="Pfam" id="PF00501">
    <property type="entry name" value="AMP-binding"/>
    <property type="match status" value="1"/>
</dbReference>
<dbReference type="InterPro" id="IPR029063">
    <property type="entry name" value="SAM-dependent_MTases_sf"/>
</dbReference>
<dbReference type="Gene3D" id="1.10.1200.10">
    <property type="entry name" value="ACP-like"/>
    <property type="match status" value="1"/>
</dbReference>
<evidence type="ECO:0000256" key="3">
    <source>
        <dbReference type="ARBA" id="ARBA00022553"/>
    </source>
</evidence>
<dbReference type="PANTHER" id="PTHR45527">
    <property type="entry name" value="NONRIBOSOMAL PEPTIDE SYNTHETASE"/>
    <property type="match status" value="1"/>
</dbReference>
<dbReference type="Pfam" id="PF13193">
    <property type="entry name" value="AMP-binding_C"/>
    <property type="match status" value="1"/>
</dbReference>
<dbReference type="EMBL" id="CP018889">
    <property type="protein sequence ID" value="AUI67791.2"/>
    <property type="molecule type" value="Genomic_DNA"/>
</dbReference>
<dbReference type="Pfam" id="PF13847">
    <property type="entry name" value="Methyltransf_31"/>
    <property type="match status" value="1"/>
</dbReference>
<evidence type="ECO:0000256" key="2">
    <source>
        <dbReference type="ARBA" id="ARBA00022450"/>
    </source>
</evidence>
<dbReference type="Proteomes" id="UP000234271">
    <property type="component" value="Chromosome"/>
</dbReference>
<dbReference type="PROSITE" id="PS00455">
    <property type="entry name" value="AMP_BINDING"/>
    <property type="match status" value="1"/>
</dbReference>
<keyword evidence="3" id="KW-0597">Phosphoprotein</keyword>
<dbReference type="SUPFAM" id="SSF47336">
    <property type="entry name" value="ACP-like"/>
    <property type="match status" value="1"/>
</dbReference>
<evidence type="ECO:0000256" key="1">
    <source>
        <dbReference type="ARBA" id="ARBA00001957"/>
    </source>
</evidence>
<dbReference type="FunFam" id="3.40.50.980:FF:000001">
    <property type="entry name" value="Non-ribosomal peptide synthetase"/>
    <property type="match status" value="1"/>
</dbReference>
<dbReference type="InterPro" id="IPR042099">
    <property type="entry name" value="ANL_N_sf"/>
</dbReference>
<dbReference type="InterPro" id="IPR010071">
    <property type="entry name" value="AA_adenyl_dom"/>
</dbReference>
<keyword evidence="2" id="KW-0596">Phosphopantetheine</keyword>
<evidence type="ECO:0000313" key="6">
    <source>
        <dbReference type="Proteomes" id="UP000234271"/>
    </source>
</evidence>
<dbReference type="SUPFAM" id="SSF56801">
    <property type="entry name" value="Acetyl-CoA synthetase-like"/>
    <property type="match status" value="1"/>
</dbReference>
<dbReference type="Gene3D" id="3.40.50.12780">
    <property type="entry name" value="N-terminal domain of ligase-like"/>
    <property type="match status" value="1"/>
</dbReference>
<dbReference type="NCBIfam" id="TIGR01733">
    <property type="entry name" value="AA-adenyl-dom"/>
    <property type="match status" value="1"/>
</dbReference>
<organism evidence="5 6">
    <name type="scientific">Beggiatoa leptomitoformis</name>
    <dbReference type="NCBI Taxonomy" id="288004"/>
    <lineage>
        <taxon>Bacteria</taxon>
        <taxon>Pseudomonadati</taxon>
        <taxon>Pseudomonadota</taxon>
        <taxon>Gammaproteobacteria</taxon>
        <taxon>Thiotrichales</taxon>
        <taxon>Thiotrichaceae</taxon>
        <taxon>Beggiatoa</taxon>
    </lineage>
</organism>
<dbReference type="STRING" id="288004.AL038_02905"/>
<comment type="cofactor">
    <cofactor evidence="1">
        <name>pantetheine 4'-phosphate</name>
        <dbReference type="ChEBI" id="CHEBI:47942"/>
    </cofactor>
</comment>
<reference evidence="6" key="1">
    <citation type="submission" date="2016-12" db="EMBL/GenBank/DDBJ databases">
        <title>Complete Genome Sequence of Beggiatoa leptomitiformis D-401.</title>
        <authorList>
            <person name="Fomenkov A."/>
            <person name="Vincze T."/>
            <person name="Grabovich M."/>
            <person name="Anton B.P."/>
            <person name="Dubinina G."/>
            <person name="Orlova M."/>
            <person name="Belousova E."/>
            <person name="Roberts R.J."/>
        </authorList>
    </citation>
    <scope>NUCLEOTIDE SEQUENCE [LARGE SCALE GENOMIC DNA]</scope>
    <source>
        <strain evidence="6">D-401</strain>
    </source>
</reference>
<dbReference type="InterPro" id="IPR000873">
    <property type="entry name" value="AMP-dep_synth/lig_dom"/>
</dbReference>
<dbReference type="SUPFAM" id="SSF53335">
    <property type="entry name" value="S-adenosyl-L-methionine-dependent methyltransferases"/>
    <property type="match status" value="1"/>
</dbReference>
<dbReference type="AlphaFoldDB" id="A0A2N9YBE5"/>
<accession>A0A2N9YBE5</accession>
<dbReference type="SMART" id="SM00823">
    <property type="entry name" value="PKS_PP"/>
    <property type="match status" value="1"/>
</dbReference>
<dbReference type="CDD" id="cd02440">
    <property type="entry name" value="AdoMet_MTases"/>
    <property type="match status" value="1"/>
</dbReference>
<feature type="domain" description="Carrier" evidence="4">
    <location>
        <begin position="924"/>
        <end position="999"/>
    </location>
</feature>
<dbReference type="PROSITE" id="PS50075">
    <property type="entry name" value="CARRIER"/>
    <property type="match status" value="1"/>
</dbReference>
<dbReference type="InterPro" id="IPR020806">
    <property type="entry name" value="PKS_PP-bd"/>
</dbReference>
<dbReference type="GO" id="GO:0043041">
    <property type="term" value="P:amino acid activation for nonribosomal peptide biosynthetic process"/>
    <property type="evidence" value="ECO:0007669"/>
    <property type="project" value="TreeGrafter"/>
</dbReference>
<dbReference type="FunFam" id="1.10.1200.10:FF:000005">
    <property type="entry name" value="Nonribosomal peptide synthetase 1"/>
    <property type="match status" value="1"/>
</dbReference>
<evidence type="ECO:0000259" key="4">
    <source>
        <dbReference type="PROSITE" id="PS50075"/>
    </source>
</evidence>
<name>A0A2N9YBE5_9GAMM</name>
<dbReference type="GO" id="GO:0005737">
    <property type="term" value="C:cytoplasm"/>
    <property type="evidence" value="ECO:0007669"/>
    <property type="project" value="TreeGrafter"/>
</dbReference>
<proteinExistence type="predicted"/>
<dbReference type="InterPro" id="IPR036736">
    <property type="entry name" value="ACP-like_sf"/>
</dbReference>
<dbReference type="InterPro" id="IPR025714">
    <property type="entry name" value="Methyltranfer_dom"/>
</dbReference>
<dbReference type="InterPro" id="IPR045851">
    <property type="entry name" value="AMP-bd_C_sf"/>
</dbReference>
<dbReference type="PANTHER" id="PTHR45527:SF1">
    <property type="entry name" value="FATTY ACID SYNTHASE"/>
    <property type="match status" value="1"/>
</dbReference>
<protein>
    <submittedName>
        <fullName evidence="5">Amino acid adenylation domain-containing protein</fullName>
    </submittedName>
</protein>
<dbReference type="GO" id="GO:0031177">
    <property type="term" value="F:phosphopantetheine binding"/>
    <property type="evidence" value="ECO:0007669"/>
    <property type="project" value="InterPro"/>
</dbReference>
<dbReference type="FunFam" id="3.40.50.12780:FF:000012">
    <property type="entry name" value="Non-ribosomal peptide synthetase"/>
    <property type="match status" value="1"/>
</dbReference>
<evidence type="ECO:0000313" key="5">
    <source>
        <dbReference type="EMBL" id="AUI67791.2"/>
    </source>
</evidence>
<dbReference type="FunFam" id="2.30.38.10:FF:000001">
    <property type="entry name" value="Non-ribosomal peptide synthetase PvdI"/>
    <property type="match status" value="1"/>
</dbReference>